<evidence type="ECO:0000313" key="2">
    <source>
        <dbReference type="Proteomes" id="UP000038040"/>
    </source>
</evidence>
<evidence type="ECO:0000313" key="1">
    <source>
        <dbReference type="EMBL" id="VDN55466.1"/>
    </source>
</evidence>
<reference evidence="1 3" key="2">
    <citation type="submission" date="2018-11" db="EMBL/GenBank/DDBJ databases">
        <authorList>
            <consortium name="Pathogen Informatics"/>
        </authorList>
    </citation>
    <scope>NUCLEOTIDE SEQUENCE [LARGE SCALE GENOMIC DNA]</scope>
</reference>
<sequence length="67" mass="7719">MLDRPLGSIRVQQRKRYVQVGFRKSRGIRDIIDGVRLIIEKAKEYQTRKSLYDGSSIAGKPLIANCR</sequence>
<dbReference type="EMBL" id="UYYG01001152">
    <property type="protein sequence ID" value="VDN55466.1"/>
    <property type="molecule type" value="Genomic_DNA"/>
</dbReference>
<protein>
    <submittedName>
        <fullName evidence="4">Transposase</fullName>
    </submittedName>
</protein>
<evidence type="ECO:0000313" key="3">
    <source>
        <dbReference type="Proteomes" id="UP000274756"/>
    </source>
</evidence>
<reference evidence="4" key="1">
    <citation type="submission" date="2017-02" db="UniProtKB">
        <authorList>
            <consortium name="WormBaseParasite"/>
        </authorList>
    </citation>
    <scope>IDENTIFICATION</scope>
</reference>
<dbReference type="AlphaFoldDB" id="A0A0N4U2Z7"/>
<gene>
    <name evidence="1" type="ORF">DME_LOCUS5439</name>
</gene>
<dbReference type="Proteomes" id="UP000274756">
    <property type="component" value="Unassembled WGS sequence"/>
</dbReference>
<dbReference type="Proteomes" id="UP000038040">
    <property type="component" value="Unplaced"/>
</dbReference>
<keyword evidence="3" id="KW-1185">Reference proteome</keyword>
<dbReference type="WBParaSite" id="DME_0000107901-mRNA-1">
    <property type="protein sequence ID" value="DME_0000107901-mRNA-1"/>
    <property type="gene ID" value="DME_0000107901"/>
</dbReference>
<proteinExistence type="predicted"/>
<name>A0A0N4U2Z7_DRAME</name>
<accession>A0A0N4U2Z7</accession>
<evidence type="ECO:0000313" key="4">
    <source>
        <dbReference type="WBParaSite" id="DME_0000107901-mRNA-1"/>
    </source>
</evidence>
<organism evidence="2 4">
    <name type="scientific">Dracunculus medinensis</name>
    <name type="common">Guinea worm</name>
    <dbReference type="NCBI Taxonomy" id="318479"/>
    <lineage>
        <taxon>Eukaryota</taxon>
        <taxon>Metazoa</taxon>
        <taxon>Ecdysozoa</taxon>
        <taxon>Nematoda</taxon>
        <taxon>Chromadorea</taxon>
        <taxon>Rhabditida</taxon>
        <taxon>Spirurina</taxon>
        <taxon>Dracunculoidea</taxon>
        <taxon>Dracunculidae</taxon>
        <taxon>Dracunculus</taxon>
    </lineage>
</organism>